<dbReference type="CDD" id="cd12148">
    <property type="entry name" value="fungal_TF_MHR"/>
    <property type="match status" value="1"/>
</dbReference>
<dbReference type="InterPro" id="IPR007219">
    <property type="entry name" value="XnlR_reg_dom"/>
</dbReference>
<feature type="region of interest" description="Disordered" evidence="2">
    <location>
        <begin position="578"/>
        <end position="604"/>
    </location>
</feature>
<dbReference type="GO" id="GO:0008270">
    <property type="term" value="F:zinc ion binding"/>
    <property type="evidence" value="ECO:0007669"/>
    <property type="project" value="InterPro"/>
</dbReference>
<dbReference type="VEuPathDB" id="FungiDB:ASPWEDRAFT_177097"/>
<dbReference type="GO" id="GO:0006351">
    <property type="term" value="P:DNA-templated transcription"/>
    <property type="evidence" value="ECO:0007669"/>
    <property type="project" value="InterPro"/>
</dbReference>
<protein>
    <recommendedName>
        <fullName evidence="4">Xylanolytic transcriptional activator regulatory domain-containing protein</fullName>
    </recommendedName>
</protein>
<dbReference type="InterPro" id="IPR050987">
    <property type="entry name" value="AtrR-like"/>
</dbReference>
<keyword evidence="1" id="KW-0539">Nucleus</keyword>
<keyword evidence="3" id="KW-1133">Transmembrane helix</keyword>
<evidence type="ECO:0000313" key="5">
    <source>
        <dbReference type="EMBL" id="OJJ30442.1"/>
    </source>
</evidence>
<evidence type="ECO:0000259" key="4">
    <source>
        <dbReference type="SMART" id="SM00906"/>
    </source>
</evidence>
<dbReference type="Pfam" id="PF04082">
    <property type="entry name" value="Fungal_trans"/>
    <property type="match status" value="1"/>
</dbReference>
<feature type="domain" description="Xylanolytic transcriptional activator regulatory" evidence="4">
    <location>
        <begin position="212"/>
        <end position="292"/>
    </location>
</feature>
<evidence type="ECO:0000313" key="6">
    <source>
        <dbReference type="Proteomes" id="UP000184383"/>
    </source>
</evidence>
<reference evidence="6" key="1">
    <citation type="journal article" date="2017" name="Genome Biol.">
        <title>Comparative genomics reveals high biological diversity and specific adaptations in the industrially and medically important fungal genus Aspergillus.</title>
        <authorList>
            <person name="de Vries R.P."/>
            <person name="Riley R."/>
            <person name="Wiebenga A."/>
            <person name="Aguilar-Osorio G."/>
            <person name="Amillis S."/>
            <person name="Uchima C.A."/>
            <person name="Anderluh G."/>
            <person name="Asadollahi M."/>
            <person name="Askin M."/>
            <person name="Barry K."/>
            <person name="Battaglia E."/>
            <person name="Bayram O."/>
            <person name="Benocci T."/>
            <person name="Braus-Stromeyer S.A."/>
            <person name="Caldana C."/>
            <person name="Canovas D."/>
            <person name="Cerqueira G.C."/>
            <person name="Chen F."/>
            <person name="Chen W."/>
            <person name="Choi C."/>
            <person name="Clum A."/>
            <person name="Dos Santos R.A."/>
            <person name="Damasio A.R."/>
            <person name="Diallinas G."/>
            <person name="Emri T."/>
            <person name="Fekete E."/>
            <person name="Flipphi M."/>
            <person name="Freyberg S."/>
            <person name="Gallo A."/>
            <person name="Gournas C."/>
            <person name="Habgood R."/>
            <person name="Hainaut M."/>
            <person name="Harispe M.L."/>
            <person name="Henrissat B."/>
            <person name="Hilden K.S."/>
            <person name="Hope R."/>
            <person name="Hossain A."/>
            <person name="Karabika E."/>
            <person name="Karaffa L."/>
            <person name="Karanyi Z."/>
            <person name="Krasevec N."/>
            <person name="Kuo A."/>
            <person name="Kusch H."/>
            <person name="LaButti K."/>
            <person name="Lagendijk E.L."/>
            <person name="Lapidus A."/>
            <person name="Levasseur A."/>
            <person name="Lindquist E."/>
            <person name="Lipzen A."/>
            <person name="Logrieco A.F."/>
            <person name="MacCabe A."/>
            <person name="Maekelae M.R."/>
            <person name="Malavazi I."/>
            <person name="Melin P."/>
            <person name="Meyer V."/>
            <person name="Mielnichuk N."/>
            <person name="Miskei M."/>
            <person name="Molnar A.P."/>
            <person name="Mule G."/>
            <person name="Ngan C.Y."/>
            <person name="Orejas M."/>
            <person name="Orosz E."/>
            <person name="Ouedraogo J.P."/>
            <person name="Overkamp K.M."/>
            <person name="Park H.-S."/>
            <person name="Perrone G."/>
            <person name="Piumi F."/>
            <person name="Punt P.J."/>
            <person name="Ram A.F."/>
            <person name="Ramon A."/>
            <person name="Rauscher S."/>
            <person name="Record E."/>
            <person name="Riano-Pachon D.M."/>
            <person name="Robert V."/>
            <person name="Roehrig J."/>
            <person name="Ruller R."/>
            <person name="Salamov A."/>
            <person name="Salih N.S."/>
            <person name="Samson R.A."/>
            <person name="Sandor E."/>
            <person name="Sanguinetti M."/>
            <person name="Schuetze T."/>
            <person name="Sepcic K."/>
            <person name="Shelest E."/>
            <person name="Sherlock G."/>
            <person name="Sophianopoulou V."/>
            <person name="Squina F.M."/>
            <person name="Sun H."/>
            <person name="Susca A."/>
            <person name="Todd R.B."/>
            <person name="Tsang A."/>
            <person name="Unkles S.E."/>
            <person name="van de Wiele N."/>
            <person name="van Rossen-Uffink D."/>
            <person name="Oliveira J.V."/>
            <person name="Vesth T.C."/>
            <person name="Visser J."/>
            <person name="Yu J.-H."/>
            <person name="Zhou M."/>
            <person name="Andersen M.R."/>
            <person name="Archer D.B."/>
            <person name="Baker S.E."/>
            <person name="Benoit I."/>
            <person name="Brakhage A.A."/>
            <person name="Braus G.H."/>
            <person name="Fischer R."/>
            <person name="Frisvad J.C."/>
            <person name="Goldman G.H."/>
            <person name="Houbraken J."/>
            <person name="Oakley B."/>
            <person name="Pocsi I."/>
            <person name="Scazzocchio C."/>
            <person name="Seiboth B."/>
            <person name="vanKuyk P.A."/>
            <person name="Wortman J."/>
            <person name="Dyer P.S."/>
            <person name="Grigoriev I.V."/>
        </authorList>
    </citation>
    <scope>NUCLEOTIDE SEQUENCE [LARGE SCALE GENOMIC DNA]</scope>
    <source>
        <strain evidence="6">DTO 134E9</strain>
    </source>
</reference>
<dbReference type="GO" id="GO:0003677">
    <property type="term" value="F:DNA binding"/>
    <property type="evidence" value="ECO:0007669"/>
    <property type="project" value="InterPro"/>
</dbReference>
<organism evidence="5 6">
    <name type="scientific">Aspergillus wentii DTO 134E9</name>
    <dbReference type="NCBI Taxonomy" id="1073089"/>
    <lineage>
        <taxon>Eukaryota</taxon>
        <taxon>Fungi</taxon>
        <taxon>Dikarya</taxon>
        <taxon>Ascomycota</taxon>
        <taxon>Pezizomycotina</taxon>
        <taxon>Eurotiomycetes</taxon>
        <taxon>Eurotiomycetidae</taxon>
        <taxon>Eurotiales</taxon>
        <taxon>Aspergillaceae</taxon>
        <taxon>Aspergillus</taxon>
        <taxon>Aspergillus subgen. Cremei</taxon>
    </lineage>
</organism>
<dbReference type="GeneID" id="63747458"/>
<feature type="region of interest" description="Disordered" evidence="2">
    <location>
        <begin position="19"/>
        <end position="56"/>
    </location>
</feature>
<gene>
    <name evidence="5" type="ORF">ASPWEDRAFT_177097</name>
</gene>
<dbReference type="PANTHER" id="PTHR46910">
    <property type="entry name" value="TRANSCRIPTION FACTOR PDR1"/>
    <property type="match status" value="1"/>
</dbReference>
<dbReference type="EMBL" id="KV878217">
    <property type="protein sequence ID" value="OJJ30442.1"/>
    <property type="molecule type" value="Genomic_DNA"/>
</dbReference>
<keyword evidence="6" id="KW-1185">Reference proteome</keyword>
<dbReference type="GO" id="GO:0003700">
    <property type="term" value="F:DNA-binding transcription factor activity"/>
    <property type="evidence" value="ECO:0007669"/>
    <property type="project" value="InterPro"/>
</dbReference>
<feature type="transmembrane region" description="Helical" evidence="3">
    <location>
        <begin position="131"/>
        <end position="151"/>
    </location>
</feature>
<keyword evidence="3" id="KW-0472">Membrane</keyword>
<name>A0A1L9R693_ASPWE</name>
<dbReference type="RefSeq" id="XP_040684119.1">
    <property type="nucleotide sequence ID" value="XM_040831610.1"/>
</dbReference>
<accession>A0A1L9R693</accession>
<evidence type="ECO:0000256" key="2">
    <source>
        <dbReference type="SAM" id="MobiDB-lite"/>
    </source>
</evidence>
<evidence type="ECO:0000256" key="1">
    <source>
        <dbReference type="ARBA" id="ARBA00023242"/>
    </source>
</evidence>
<sequence>MSLVDGAFKFHNATVPGAPVTTAIPGGQQQEVQSDSGEESSDERAGMNPGSASAMRSTNFIPSTVRSMNRSSQSAINDLVSLLPHYEAAALLVDTYFDRVHWFMLIFHQDEFRRRWQKLYQISSNQLQAKLHSIGFISTFLMVIAIGLQYAGAYRQRLLASHNIDHEKLKERIFSSIRANLLDIVSLGSLEAVQTCVLLGTYYLFHGSPGLAWPVCGCGLRIAQALKLHRKLPRDGSGSLRSINLRNHNETRKRCWWAIYEIETFCSMSYGYPHSIRDDDCDVEPLDPSAKSQSVQSPKSFNEPLQCNTTLLAYKYFMSKLSVLTKAALAELYRIGPVSANNSGYPGNSVTSLHLIEKVSEFDSRLRKWNEEIPPKLQLQSGVNAEVSYSSPEELDRDIGASGPRFEIYIFQLQALALKLAYENARILVHRPLLSYKLVSKANDPMPENSTNTSGEHPDPFRLSLQVCRDAALSTSEVVSMPIAELVSDTYAAAFVGIHTFTAGITLGILSSIEPLTPQSHEAKNGLHKLMAIQTKLKNRSTLAAQGLEILQRLTRHVMEKELNAMLDVSKPITSSAVAGASATGSNSSHPDNIPHATNGLQQSTSQQVVREDIEHASHIPPTGKPFNDGVISDNNNQFFQYAEDPTLSQAVYDFDQAISTQDHPFQPELEEPPVDPSLFWPSANDGFAALEQAWIWGLDNFAPPE</sequence>
<dbReference type="Proteomes" id="UP000184383">
    <property type="component" value="Unassembled WGS sequence"/>
</dbReference>
<dbReference type="AlphaFoldDB" id="A0A1L9R693"/>
<dbReference type="SMART" id="SM00906">
    <property type="entry name" value="Fungal_trans"/>
    <property type="match status" value="1"/>
</dbReference>
<proteinExistence type="predicted"/>
<feature type="compositionally biased region" description="Low complexity" evidence="2">
    <location>
        <begin position="578"/>
        <end position="589"/>
    </location>
</feature>
<dbReference type="PANTHER" id="PTHR46910:SF17">
    <property type="entry name" value="SCFA-RELATED"/>
    <property type="match status" value="1"/>
</dbReference>
<evidence type="ECO:0000256" key="3">
    <source>
        <dbReference type="SAM" id="Phobius"/>
    </source>
</evidence>
<keyword evidence="3" id="KW-0812">Transmembrane</keyword>
<dbReference type="OrthoDB" id="3266505at2759"/>